<dbReference type="SUPFAM" id="SSF50494">
    <property type="entry name" value="Trypsin-like serine proteases"/>
    <property type="match status" value="2"/>
</dbReference>
<feature type="compositionally biased region" description="Basic residues" evidence="1">
    <location>
        <begin position="11"/>
        <end position="20"/>
    </location>
</feature>
<dbReference type="Pfam" id="PF13365">
    <property type="entry name" value="Trypsin_2"/>
    <property type="match status" value="2"/>
</dbReference>
<evidence type="ECO:0000313" key="2">
    <source>
        <dbReference type="EMBL" id="CAL4959380.1"/>
    </source>
</evidence>
<dbReference type="EMBL" id="OZ075129">
    <property type="protein sequence ID" value="CAL4959380.1"/>
    <property type="molecule type" value="Genomic_DNA"/>
</dbReference>
<accession>A0ABC8ZC72</accession>
<feature type="region of interest" description="Disordered" evidence="1">
    <location>
        <begin position="1"/>
        <end position="41"/>
    </location>
</feature>
<dbReference type="Gene3D" id="2.40.10.120">
    <property type="match status" value="1"/>
</dbReference>
<name>A0ABC8ZC72_9POAL</name>
<dbReference type="AlphaFoldDB" id="A0ABC8ZC72"/>
<protein>
    <submittedName>
        <fullName evidence="2">Uncharacterized protein</fullName>
    </submittedName>
</protein>
<organism evidence="2 3">
    <name type="scientific">Urochloa decumbens</name>
    <dbReference type="NCBI Taxonomy" id="240449"/>
    <lineage>
        <taxon>Eukaryota</taxon>
        <taxon>Viridiplantae</taxon>
        <taxon>Streptophyta</taxon>
        <taxon>Embryophyta</taxon>
        <taxon>Tracheophyta</taxon>
        <taxon>Spermatophyta</taxon>
        <taxon>Magnoliopsida</taxon>
        <taxon>Liliopsida</taxon>
        <taxon>Poales</taxon>
        <taxon>Poaceae</taxon>
        <taxon>PACMAD clade</taxon>
        <taxon>Panicoideae</taxon>
        <taxon>Panicodae</taxon>
        <taxon>Paniceae</taxon>
        <taxon>Melinidinae</taxon>
        <taxon>Urochloa</taxon>
    </lineage>
</organism>
<sequence length="664" mass="73997">MLVSKVGGGDRKRRSKKNKRTCTDGREITESLNSGDHQDSKQGVWSELSKDIASSLSGSVVSVAVCDGSSVLFACSGIAIECQGCVIRFLTSSSLVRALYDKTRERKSLKVEVRHEGNVVRGFLGKYDLDHGFAVVIATACLDVQAVRLNHEMEVEFLPCSKVVAVGRGISGELMATGGVLTHYPSGTEDSEDLMLSTCKICEAWEGGPLFNMEGKFVGMNLFFVNKRTVFLPTSIIIERLEHFQMLLRRSKFIERLQNLRADSVGKMLVTKSGSANISRSSKKYNRTDNLALLKKDEIVDDLTRSLKKSKRTDDLTRSSKKNKKTCNSGGKITGSLISGHRDVLSNGRFEDLTLLGYPKKPTDMPNDDMILVNTFEDTFGDTYGGGVWSELSETISSNISRNVVALASYYGKTRIFACTGFFIEWNGCLSILTSASLISDFVDDSKIFENLRIEVFLPTKRYKLGTLQHYNLHYNVALVSVKDFCVSHPIDIEHERRNRSRQLVSVGCCFKSYTLMAARGIHMNRLGKLDCKLLQYSTCKITKAGIGGPLVDFDGKFVGMSFYDTERSRPPFLSWDVILDILAYFKTKRAVPEVGHDSYHISGVLDWTIIGDKSVCQNSWPVPKASWCPVDSIEIVGKPRVPKRGRPRPPRVKIVDGIKYMFV</sequence>
<evidence type="ECO:0000313" key="3">
    <source>
        <dbReference type="Proteomes" id="UP001497457"/>
    </source>
</evidence>
<gene>
    <name evidence="2" type="ORF">URODEC1_LOCUS43745</name>
</gene>
<proteinExistence type="predicted"/>
<keyword evidence="3" id="KW-1185">Reference proteome</keyword>
<evidence type="ECO:0000256" key="1">
    <source>
        <dbReference type="SAM" id="MobiDB-lite"/>
    </source>
</evidence>
<dbReference type="Proteomes" id="UP001497457">
    <property type="component" value="Chromosome 19rd"/>
</dbReference>
<reference evidence="2" key="1">
    <citation type="submission" date="2024-10" db="EMBL/GenBank/DDBJ databases">
        <authorList>
            <person name="Ryan C."/>
        </authorList>
    </citation>
    <scope>NUCLEOTIDE SEQUENCE [LARGE SCALE GENOMIC DNA]</scope>
</reference>
<dbReference type="InterPro" id="IPR009003">
    <property type="entry name" value="Peptidase_S1_PA"/>
</dbReference>
<dbReference type="PANTHER" id="PTHR18868">
    <property type="entry name" value="OS07G0665300 PROTEIN-RELATED"/>
    <property type="match status" value="1"/>
</dbReference>